<accession>A0AAN9YM03</accession>
<protein>
    <recommendedName>
        <fullName evidence="2">C2H2-type domain-containing protein</fullName>
    </recommendedName>
</protein>
<feature type="region of interest" description="Disordered" evidence="1">
    <location>
        <begin position="1"/>
        <end position="60"/>
    </location>
</feature>
<feature type="compositionally biased region" description="Polar residues" evidence="1">
    <location>
        <begin position="39"/>
        <end position="60"/>
    </location>
</feature>
<feature type="region of interest" description="Disordered" evidence="1">
    <location>
        <begin position="182"/>
        <end position="221"/>
    </location>
</feature>
<feature type="domain" description="C2H2-type" evidence="2">
    <location>
        <begin position="116"/>
        <end position="142"/>
    </location>
</feature>
<feature type="compositionally biased region" description="Gly residues" evidence="1">
    <location>
        <begin position="188"/>
        <end position="197"/>
    </location>
</feature>
<feature type="compositionally biased region" description="Low complexity" evidence="1">
    <location>
        <begin position="198"/>
        <end position="221"/>
    </location>
</feature>
<feature type="compositionally biased region" description="Low complexity" evidence="1">
    <location>
        <begin position="21"/>
        <end position="38"/>
    </location>
</feature>
<evidence type="ECO:0000313" key="4">
    <source>
        <dbReference type="Proteomes" id="UP001320420"/>
    </source>
</evidence>
<dbReference type="Proteomes" id="UP001320420">
    <property type="component" value="Unassembled WGS sequence"/>
</dbReference>
<reference evidence="3 4" key="1">
    <citation type="submission" date="2024-02" db="EMBL/GenBank/DDBJ databases">
        <title>De novo assembly and annotation of 12 fungi associated with fruit tree decline syndrome in Ontario, Canada.</title>
        <authorList>
            <person name="Sulman M."/>
            <person name="Ellouze W."/>
            <person name="Ilyukhin E."/>
        </authorList>
    </citation>
    <scope>NUCLEOTIDE SEQUENCE [LARGE SCALE GENOMIC DNA]</scope>
    <source>
        <strain evidence="3 4">M11/M66-122</strain>
    </source>
</reference>
<keyword evidence="4" id="KW-1185">Reference proteome</keyword>
<proteinExistence type="predicted"/>
<dbReference type="SMART" id="SM00355">
    <property type="entry name" value="ZnF_C2H2"/>
    <property type="match status" value="2"/>
</dbReference>
<dbReference type="Gene3D" id="3.30.160.60">
    <property type="entry name" value="Classic Zinc Finger"/>
    <property type="match status" value="1"/>
</dbReference>
<organism evidence="3 4">
    <name type="scientific">Diatrype stigma</name>
    <dbReference type="NCBI Taxonomy" id="117547"/>
    <lineage>
        <taxon>Eukaryota</taxon>
        <taxon>Fungi</taxon>
        <taxon>Dikarya</taxon>
        <taxon>Ascomycota</taxon>
        <taxon>Pezizomycotina</taxon>
        <taxon>Sordariomycetes</taxon>
        <taxon>Xylariomycetidae</taxon>
        <taxon>Xylariales</taxon>
        <taxon>Diatrypaceae</taxon>
        <taxon>Diatrype</taxon>
    </lineage>
</organism>
<evidence type="ECO:0000256" key="1">
    <source>
        <dbReference type="SAM" id="MobiDB-lite"/>
    </source>
</evidence>
<feature type="compositionally biased region" description="Polar residues" evidence="1">
    <location>
        <begin position="9"/>
        <end position="20"/>
    </location>
</feature>
<evidence type="ECO:0000313" key="3">
    <source>
        <dbReference type="EMBL" id="KAK7749181.1"/>
    </source>
</evidence>
<dbReference type="InterPro" id="IPR013087">
    <property type="entry name" value="Znf_C2H2_type"/>
</dbReference>
<gene>
    <name evidence="3" type="ORF">SLS62_008362</name>
</gene>
<comment type="caution">
    <text evidence="3">The sequence shown here is derived from an EMBL/GenBank/DDBJ whole genome shotgun (WGS) entry which is preliminary data.</text>
</comment>
<evidence type="ECO:0000259" key="2">
    <source>
        <dbReference type="SMART" id="SM00355"/>
    </source>
</evidence>
<sequence length="278" mass="30974">MGRGPSDRGYSSSRWSTAAVSPSASSPGGYSPESPGSGITDSLSAFNFDSNNATTGSESQQQGYSWVQYYDFIATTIEQGQTPYWQLKAGYTPSKDYPAIMPAEADSTPRSTEILHPCLAPGCDSKPFKRKADLERHYQQVHWDSATKTSYPCDYPRCPRATEYFYRRDHCRDHYREYHKEDLVRRSPGGGGGGGGSSSSLSPCPSLSSSSSSRASSSSSSSSRKRETAEWWADRNVSKKWWRCAKCLRRVAIQLDGFECRDCKAVCETERRRFRGYA</sequence>
<feature type="domain" description="C2H2-type" evidence="2">
    <location>
        <begin position="151"/>
        <end position="179"/>
    </location>
</feature>
<name>A0AAN9YM03_9PEZI</name>
<dbReference type="AlphaFoldDB" id="A0AAN9YM03"/>
<dbReference type="EMBL" id="JAKJXP020000077">
    <property type="protein sequence ID" value="KAK7749181.1"/>
    <property type="molecule type" value="Genomic_DNA"/>
</dbReference>